<feature type="region of interest" description="Disordered" evidence="1">
    <location>
        <begin position="163"/>
        <end position="203"/>
    </location>
</feature>
<reference evidence="2 3" key="1">
    <citation type="submission" date="2022-12" db="EMBL/GenBank/DDBJ databases">
        <title>Chromosome-level genome assembly of true bugs.</title>
        <authorList>
            <person name="Ma L."/>
            <person name="Li H."/>
        </authorList>
    </citation>
    <scope>NUCLEOTIDE SEQUENCE [LARGE SCALE GENOMIC DNA]</scope>
    <source>
        <strain evidence="2">Lab_2022b</strain>
    </source>
</reference>
<accession>A0AAW1D8I5</accession>
<feature type="region of interest" description="Disordered" evidence="1">
    <location>
        <begin position="1"/>
        <end position="60"/>
    </location>
</feature>
<dbReference type="EMBL" id="JAPXFL010000005">
    <property type="protein sequence ID" value="KAK9506480.1"/>
    <property type="molecule type" value="Genomic_DNA"/>
</dbReference>
<comment type="caution">
    <text evidence="2">The sequence shown here is derived from an EMBL/GenBank/DDBJ whole genome shotgun (WGS) entry which is preliminary data.</text>
</comment>
<dbReference type="AlphaFoldDB" id="A0AAW1D8I5"/>
<sequence>MKMDPEFQESINEKDADSSGTETCSDPDLSKEADESTETMCSDTDLLKQSDEELSDNEEEREEYIIRYPLKSVVKRETSHITSDPLSIDDTFEQVNKDLTVKNIVCRYCPFACDSDYILFTHIYQNHKNQSSSYTCNFPFCNFKASNMLDWINHKGKCQNNPDISNPEPCKGSSQQFGANRKKQKKNSNSNVNPVEVEKCENEGNNVNDKGKIPIIKVKPEYKLKSPELIDEPKGESPNLTIKIEPPEVLEPSILGEPRELSNMIIKLKPPGLKLFKNANQSLLKKLNTFSCLSCKKQVKSPYSICYKCAKLNIIRRKIKKRSPQINPFADDLLFQIKDETENHRLSDHNYSRIDFFQKLGLNKLKTKHSTQRLIKTIEHLKTKLDYELLQNSRCHPEQMILLKIIRQLEEIKLFFTPQIHSSMDMIREFSGKPRCFPETHTSKKYVNKEENLQPVMLADIPLGFSSKKQFKLLLPKKSMDKILLDSDAKLLIEGHAASNKTLRKILPKKRLLEGNTCDYNISSHTLLNQSEPTCSIKMFPTNMEQNNTNNAVQSLCLNKKTAIDSSETVINSSSDETVINSEEKPQFVRETRSNLKRKNLISTEDQKAEEKIISSSKKIVKNEAIKEKVLEELSKENVSSVTDKTNNISKQDKIEIKKEILEESEVELSNNTSSALEADNVVPLVHTCRKVKRRTRYKWSRKKAVNTICHACVEEKLLKKNSSV</sequence>
<protein>
    <recommendedName>
        <fullName evidence="4">C2H2-type domain-containing protein</fullName>
    </recommendedName>
</protein>
<proteinExistence type="predicted"/>
<evidence type="ECO:0008006" key="4">
    <source>
        <dbReference type="Google" id="ProtNLM"/>
    </source>
</evidence>
<dbReference type="Proteomes" id="UP001461498">
    <property type="component" value="Unassembled WGS sequence"/>
</dbReference>
<organism evidence="2 3">
    <name type="scientific">Rhynocoris fuscipes</name>
    <dbReference type="NCBI Taxonomy" id="488301"/>
    <lineage>
        <taxon>Eukaryota</taxon>
        <taxon>Metazoa</taxon>
        <taxon>Ecdysozoa</taxon>
        <taxon>Arthropoda</taxon>
        <taxon>Hexapoda</taxon>
        <taxon>Insecta</taxon>
        <taxon>Pterygota</taxon>
        <taxon>Neoptera</taxon>
        <taxon>Paraneoptera</taxon>
        <taxon>Hemiptera</taxon>
        <taxon>Heteroptera</taxon>
        <taxon>Panheteroptera</taxon>
        <taxon>Cimicomorpha</taxon>
        <taxon>Reduviidae</taxon>
        <taxon>Harpactorinae</taxon>
        <taxon>Harpactorini</taxon>
        <taxon>Rhynocoris</taxon>
    </lineage>
</organism>
<keyword evidence="3" id="KW-1185">Reference proteome</keyword>
<gene>
    <name evidence="2" type="ORF">O3M35_008414</name>
</gene>
<evidence type="ECO:0000256" key="1">
    <source>
        <dbReference type="SAM" id="MobiDB-lite"/>
    </source>
</evidence>
<evidence type="ECO:0000313" key="2">
    <source>
        <dbReference type="EMBL" id="KAK9506480.1"/>
    </source>
</evidence>
<feature type="compositionally biased region" description="Basic and acidic residues" evidence="1">
    <location>
        <begin position="1"/>
        <end position="17"/>
    </location>
</feature>
<name>A0AAW1D8I5_9HEMI</name>
<evidence type="ECO:0000313" key="3">
    <source>
        <dbReference type="Proteomes" id="UP001461498"/>
    </source>
</evidence>